<reference evidence="1 2" key="1">
    <citation type="submission" date="2015-08" db="EMBL/GenBank/DDBJ databases">
        <title>Whole genome sequence of Flavobacterium akiainvivens IK-1T, from decaying Wikstroemia oahuensis, an endemic Hawaiian shrub.</title>
        <authorList>
            <person name="Wan X."/>
            <person name="Hou S."/>
            <person name="Saito J."/>
            <person name="Donachie S."/>
        </authorList>
    </citation>
    <scope>NUCLEOTIDE SEQUENCE [LARGE SCALE GENOMIC DNA]</scope>
    <source>
        <strain evidence="1 2">IK-1</strain>
    </source>
</reference>
<dbReference type="RefSeq" id="WP_054409131.1">
    <property type="nucleotide sequence ID" value="NZ_FOYA01000011.1"/>
</dbReference>
<dbReference type="AlphaFoldDB" id="A0A0M9VJ85"/>
<evidence type="ECO:0000313" key="2">
    <source>
        <dbReference type="Proteomes" id="UP000037755"/>
    </source>
</evidence>
<sequence length="61" mass="7052">MGFKRLTPANDNGFEFEALLFDNGDKYTSYYKKVNDGSWKIHFNPQGYGLKLDAVVEYIKP</sequence>
<dbReference type="Proteomes" id="UP000037755">
    <property type="component" value="Unassembled WGS sequence"/>
</dbReference>
<keyword evidence="2" id="KW-1185">Reference proteome</keyword>
<dbReference type="PATRIC" id="fig|1202724.3.peg.3431"/>
<accession>A0A0M9VJ85</accession>
<name>A0A0M9VJ85_9FLAO</name>
<evidence type="ECO:0000313" key="1">
    <source>
        <dbReference type="EMBL" id="KOS07470.1"/>
    </source>
</evidence>
<organism evidence="1 2">
    <name type="scientific">Flavobacterium akiainvivens</name>
    <dbReference type="NCBI Taxonomy" id="1202724"/>
    <lineage>
        <taxon>Bacteria</taxon>
        <taxon>Pseudomonadati</taxon>
        <taxon>Bacteroidota</taxon>
        <taxon>Flavobacteriia</taxon>
        <taxon>Flavobacteriales</taxon>
        <taxon>Flavobacteriaceae</taxon>
        <taxon>Flavobacterium</taxon>
    </lineage>
</organism>
<dbReference type="EMBL" id="LIYD01000005">
    <property type="protein sequence ID" value="KOS07470.1"/>
    <property type="molecule type" value="Genomic_DNA"/>
</dbReference>
<gene>
    <name evidence="1" type="ORF">AM493_16520</name>
</gene>
<comment type="caution">
    <text evidence="1">The sequence shown here is derived from an EMBL/GenBank/DDBJ whole genome shotgun (WGS) entry which is preliminary data.</text>
</comment>
<protein>
    <submittedName>
        <fullName evidence="1">Uncharacterized protein</fullName>
    </submittedName>
</protein>
<proteinExistence type="predicted"/>